<dbReference type="EMBL" id="RQHW01000028">
    <property type="protein sequence ID" value="TGN19586.1"/>
    <property type="molecule type" value="Genomic_DNA"/>
</dbReference>
<dbReference type="InterPro" id="IPR032295">
    <property type="entry name" value="DUF4842"/>
</dbReference>
<evidence type="ECO:0000313" key="5">
    <source>
        <dbReference type="Proteomes" id="UP000298058"/>
    </source>
</evidence>
<organism evidence="4 5">
    <name type="scientific">Leptospira idonii</name>
    <dbReference type="NCBI Taxonomy" id="1193500"/>
    <lineage>
        <taxon>Bacteria</taxon>
        <taxon>Pseudomonadati</taxon>
        <taxon>Spirochaetota</taxon>
        <taxon>Spirochaetia</taxon>
        <taxon>Leptospirales</taxon>
        <taxon>Leptospiraceae</taxon>
        <taxon>Leptospira</taxon>
    </lineage>
</organism>
<feature type="transmembrane region" description="Helical" evidence="2">
    <location>
        <begin position="579"/>
        <end position="599"/>
    </location>
</feature>
<dbReference type="Proteomes" id="UP000298058">
    <property type="component" value="Unassembled WGS sequence"/>
</dbReference>
<dbReference type="NCBIfam" id="TIGR04456">
    <property type="entry name" value="LruC_dom"/>
    <property type="match status" value="1"/>
</dbReference>
<evidence type="ECO:0000313" key="4">
    <source>
        <dbReference type="EMBL" id="TGN19586.1"/>
    </source>
</evidence>
<dbReference type="Pfam" id="PF16130">
    <property type="entry name" value="DUF4842"/>
    <property type="match status" value="1"/>
</dbReference>
<dbReference type="OrthoDB" id="315940at2"/>
<sequence length="609" mass="64038">MLKKILLIVLMIGLQASCSSKKKGLPLFFLLLGGGSGSTASVAASSDTLTNATSGDSFTVVPLDSNDSGNGNNNGGGNGGGSGDGVFTNPTGPTQIISNIVFKVMNDTFLWDNTISTEITIRVSNEDGVLSGINVKAAEDQSTPGVVQFLSQGTTAADGLVTIRVTVHPSVSEIIVTIYGINPKTGQAQEITGRIPIQVPDGFLSGGGNGGSGNSGGGNNNGGSGNGGGGGTVVVAPEIDLSTVNFGAVAGCLQELDADCDGVLDADDEFPNNAELGWTSRTGRHTLAWEDYYQSSYILNGTVNPSNDMDLNDHVSVFSTEIDYTPQGKAKEIRGIFTHVGKGAGFNHDLRLSLDVPTSAQLSISFTGNNGQTISSMNCGLALSSASNAGDCVGGNLTSAQLKKGILIFPNSQNTLYNSKNAPNVGGALNFVLGMTSQFTITFAEPINLEEAGKNISGGHLNYFLAVNGTGEKIYRPGFVKSASEGYDLYIDRVSGFPFGVIVPGVFNYPRESTNILDPNNQGKTGYPAFKEWATSKGTKSRNWFEQIQTTEQAKYVIDIKSNYLPQPFTANLIHSVKVYIWEISFLLILIGAGLGYYFRRVLLSRLAA</sequence>
<evidence type="ECO:0000256" key="1">
    <source>
        <dbReference type="SAM" id="MobiDB-lite"/>
    </source>
</evidence>
<dbReference type="RefSeq" id="WP_135759902.1">
    <property type="nucleotide sequence ID" value="NZ_RQHW01000028.1"/>
</dbReference>
<keyword evidence="5" id="KW-1185">Reference proteome</keyword>
<dbReference type="AlphaFoldDB" id="A0A4V3JY14"/>
<protein>
    <submittedName>
        <fullName evidence="4">LruC domain-containing protein</fullName>
    </submittedName>
</protein>
<keyword evidence="2" id="KW-0812">Transmembrane</keyword>
<feature type="region of interest" description="Disordered" evidence="1">
    <location>
        <begin position="61"/>
        <end position="88"/>
    </location>
</feature>
<gene>
    <name evidence="4" type="ORF">EHS15_07300</name>
</gene>
<proteinExistence type="predicted"/>
<feature type="compositionally biased region" description="Gly residues" evidence="1">
    <location>
        <begin position="204"/>
        <end position="225"/>
    </location>
</feature>
<evidence type="ECO:0000259" key="3">
    <source>
        <dbReference type="Pfam" id="PF16130"/>
    </source>
</evidence>
<feature type="domain" description="DUF4842" evidence="3">
    <location>
        <begin position="331"/>
        <end position="545"/>
    </location>
</feature>
<feature type="region of interest" description="Disordered" evidence="1">
    <location>
        <begin position="202"/>
        <end position="225"/>
    </location>
</feature>
<accession>A0A4V3JY14</accession>
<reference evidence="4" key="1">
    <citation type="journal article" date="2019" name="PLoS Negl. Trop. Dis.">
        <title>Revisiting the worldwide diversity of Leptospira species in the environment.</title>
        <authorList>
            <person name="Vincent A.T."/>
            <person name="Schiettekatte O."/>
            <person name="Bourhy P."/>
            <person name="Veyrier F.J."/>
            <person name="Picardeau M."/>
        </authorList>
    </citation>
    <scope>NUCLEOTIDE SEQUENCE [LARGE SCALE GENOMIC DNA]</scope>
    <source>
        <strain evidence="4">201300427</strain>
    </source>
</reference>
<keyword evidence="2" id="KW-0472">Membrane</keyword>
<comment type="caution">
    <text evidence="4">The sequence shown here is derived from an EMBL/GenBank/DDBJ whole genome shotgun (WGS) entry which is preliminary data.</text>
</comment>
<dbReference type="InterPro" id="IPR031025">
    <property type="entry name" value="LruC_dom"/>
</dbReference>
<name>A0A4V3JY14_9LEPT</name>
<evidence type="ECO:0000256" key="2">
    <source>
        <dbReference type="SAM" id="Phobius"/>
    </source>
</evidence>
<feature type="compositionally biased region" description="Gly residues" evidence="1">
    <location>
        <begin position="72"/>
        <end position="84"/>
    </location>
</feature>
<keyword evidence="2" id="KW-1133">Transmembrane helix</keyword>